<dbReference type="RefSeq" id="WP_000578507.1">
    <property type="nucleotide sequence ID" value="NZ_AEDV01000055.1"/>
</dbReference>
<reference evidence="1 2" key="1">
    <citation type="submission" date="2010-09" db="EMBL/GenBank/DDBJ databases">
        <authorList>
            <person name="Daugherty S.C."/>
            <person name="Tallon L.J."/>
            <person name="Jones K.M."/>
            <person name="Liu X."/>
            <person name="Kilian M."/>
            <person name="Tettelin H."/>
        </authorList>
    </citation>
    <scope>NUCLEOTIDE SEQUENCE [LARGE SCALE GENOMIC DNA]</scope>
    <source>
        <strain evidence="1 2">SK597</strain>
    </source>
</reference>
<sequence>MIFYIKNSVLENAINYKLELENLITAFYRGKHIIDFESEFFAREKLLNSGLFEYNNEVRKAVNFYSEQKQNIKSLRKQVKHSVEVISNEPFQLITENSKVIISIDISYFDFELSPCYILSENLQDADFYISMLYNAKHFDSLPFLSDVNHSFEVDNGGGNTTNIVLERRINEKKILLCIVDSDKKFETDDYSGTSGSCFSMWNSLKEKNKIADLYILYVREKENLIPFSLYKQYNKFSGNQTILHLEQFEGTDKEKYLKFVKISDRCNMDYEKNSIVKDDLALTNAMRGIGKSGLRDFSVNKVYTEELALLPQIHTKSDENISNENLVNIFKDIPNYLQDDYTNLVEKIHAFTCSLDRVRYNS</sequence>
<name>E1LSY7_STRMT</name>
<dbReference type="AlphaFoldDB" id="E1LSY7"/>
<evidence type="ECO:0000313" key="1">
    <source>
        <dbReference type="EMBL" id="EFO00413.1"/>
    </source>
</evidence>
<protein>
    <submittedName>
        <fullName evidence="1">Uncharacterized protein</fullName>
    </submittedName>
</protein>
<dbReference type="Proteomes" id="UP000003316">
    <property type="component" value="Unassembled WGS sequence"/>
</dbReference>
<proteinExistence type="predicted"/>
<comment type="caution">
    <text evidence="1">The sequence shown here is derived from an EMBL/GenBank/DDBJ whole genome shotgun (WGS) entry which is preliminary data.</text>
</comment>
<dbReference type="EMBL" id="AEDV01000055">
    <property type="protein sequence ID" value="EFO00413.1"/>
    <property type="molecule type" value="Genomic_DNA"/>
</dbReference>
<organism evidence="1 2">
    <name type="scientific">Streptococcus mitis SK597</name>
    <dbReference type="NCBI Taxonomy" id="585204"/>
    <lineage>
        <taxon>Bacteria</taxon>
        <taxon>Bacillati</taxon>
        <taxon>Bacillota</taxon>
        <taxon>Bacilli</taxon>
        <taxon>Lactobacillales</taxon>
        <taxon>Streptococcaceae</taxon>
        <taxon>Streptococcus</taxon>
        <taxon>Streptococcus mitis group</taxon>
    </lineage>
</organism>
<evidence type="ECO:0000313" key="2">
    <source>
        <dbReference type="Proteomes" id="UP000003316"/>
    </source>
</evidence>
<gene>
    <name evidence="1" type="ORF">SMSK597_0956</name>
</gene>
<accession>E1LSY7</accession>